<name>A0A811UTP5_CERCA</name>
<accession>A0A811UTP5</accession>
<gene>
    <name evidence="1" type="ORF">CCAP1982_LOCUS10542</name>
</gene>
<keyword evidence="2" id="KW-1185">Reference proteome</keyword>
<dbReference type="EMBL" id="CAJHJT010000023">
    <property type="protein sequence ID" value="CAD7002054.1"/>
    <property type="molecule type" value="Genomic_DNA"/>
</dbReference>
<dbReference type="Proteomes" id="UP000606786">
    <property type="component" value="Unassembled WGS sequence"/>
</dbReference>
<dbReference type="CDD" id="cd00303">
    <property type="entry name" value="retropepsin_like"/>
    <property type="match status" value="1"/>
</dbReference>
<dbReference type="SUPFAM" id="SSF50630">
    <property type="entry name" value="Acid proteases"/>
    <property type="match status" value="1"/>
</dbReference>
<reference evidence="1" key="1">
    <citation type="submission" date="2020-11" db="EMBL/GenBank/DDBJ databases">
        <authorList>
            <person name="Whitehead M."/>
        </authorList>
    </citation>
    <scope>NUCLEOTIDE SEQUENCE</scope>
    <source>
        <strain evidence="1">EGII</strain>
    </source>
</reference>
<proteinExistence type="predicted"/>
<comment type="caution">
    <text evidence="1">The sequence shown here is derived from an EMBL/GenBank/DDBJ whole genome shotgun (WGS) entry which is preliminary data.</text>
</comment>
<protein>
    <submittedName>
        <fullName evidence="1">(Mediterranean fruit fly) hypothetical protein</fullName>
    </submittedName>
</protein>
<dbReference type="InterPro" id="IPR021109">
    <property type="entry name" value="Peptidase_aspartic_dom_sf"/>
</dbReference>
<dbReference type="Pfam" id="PF13975">
    <property type="entry name" value="gag-asp_proteas"/>
    <property type="match status" value="1"/>
</dbReference>
<dbReference type="AlphaFoldDB" id="A0A811UTP5"/>
<sequence>MLPLEYGKRPVTSANKRAEGRIIASVEIGGKPISATIGTGATRSFISKKLAESLKVGQTRRVIKKVVMRGRRPRAVTEAVKATIQMGKKEHTSERLVLPGLIDDVAPSIDLKELQR</sequence>
<evidence type="ECO:0000313" key="1">
    <source>
        <dbReference type="EMBL" id="CAD7002054.1"/>
    </source>
</evidence>
<organism evidence="1 2">
    <name type="scientific">Ceratitis capitata</name>
    <name type="common">Mediterranean fruit fly</name>
    <name type="synonym">Tephritis capitata</name>
    <dbReference type="NCBI Taxonomy" id="7213"/>
    <lineage>
        <taxon>Eukaryota</taxon>
        <taxon>Metazoa</taxon>
        <taxon>Ecdysozoa</taxon>
        <taxon>Arthropoda</taxon>
        <taxon>Hexapoda</taxon>
        <taxon>Insecta</taxon>
        <taxon>Pterygota</taxon>
        <taxon>Neoptera</taxon>
        <taxon>Endopterygota</taxon>
        <taxon>Diptera</taxon>
        <taxon>Brachycera</taxon>
        <taxon>Muscomorpha</taxon>
        <taxon>Tephritoidea</taxon>
        <taxon>Tephritidae</taxon>
        <taxon>Ceratitis</taxon>
        <taxon>Ceratitis</taxon>
    </lineage>
</organism>
<evidence type="ECO:0000313" key="2">
    <source>
        <dbReference type="Proteomes" id="UP000606786"/>
    </source>
</evidence>
<dbReference type="Gene3D" id="2.40.70.10">
    <property type="entry name" value="Acid Proteases"/>
    <property type="match status" value="1"/>
</dbReference>